<accession>A0A1W1XM62</accession>
<keyword evidence="4 6" id="KW-1133">Transmembrane helix</keyword>
<dbReference type="SMART" id="SM00244">
    <property type="entry name" value="PHB"/>
    <property type="match status" value="1"/>
</dbReference>
<dbReference type="Pfam" id="PF01145">
    <property type="entry name" value="Band_7"/>
    <property type="match status" value="1"/>
</dbReference>
<evidence type="ECO:0000256" key="1">
    <source>
        <dbReference type="ARBA" id="ARBA00004167"/>
    </source>
</evidence>
<reference evidence="9 10" key="1">
    <citation type="submission" date="2017-04" db="EMBL/GenBank/DDBJ databases">
        <authorList>
            <person name="Afonso C.L."/>
            <person name="Miller P.J."/>
            <person name="Scott M.A."/>
            <person name="Spackman E."/>
            <person name="Goraichik I."/>
            <person name="Dimitrov K.M."/>
            <person name="Suarez D.L."/>
            <person name="Swayne D.E."/>
        </authorList>
    </citation>
    <scope>NUCLEOTIDE SEQUENCE [LARGE SCALE GENOMIC DNA]</scope>
    <source>
        <strain evidence="9 10">DSM 23236</strain>
    </source>
</reference>
<evidence type="ECO:0000256" key="5">
    <source>
        <dbReference type="ARBA" id="ARBA00023136"/>
    </source>
</evidence>
<dbReference type="SUPFAM" id="SSF117892">
    <property type="entry name" value="Band 7/SPFH domain"/>
    <property type="match status" value="1"/>
</dbReference>
<keyword evidence="3 6" id="KW-0812">Transmembrane</keyword>
<gene>
    <name evidence="9" type="ORF">SAMN02745857_02005</name>
</gene>
<dbReference type="PANTHER" id="PTHR43327">
    <property type="entry name" value="STOMATIN-LIKE PROTEIN 2, MITOCHONDRIAL"/>
    <property type="match status" value="1"/>
</dbReference>
<dbReference type="AlphaFoldDB" id="A0A1W1XM62"/>
<dbReference type="InterPro" id="IPR010201">
    <property type="entry name" value="HflK"/>
</dbReference>
<comment type="function">
    <text evidence="6">HflC and HflK could encode or regulate a protease.</text>
</comment>
<dbReference type="OrthoDB" id="9779595at2"/>
<feature type="transmembrane region" description="Helical" evidence="6">
    <location>
        <begin position="48"/>
        <end position="70"/>
    </location>
</feature>
<evidence type="ECO:0000313" key="10">
    <source>
        <dbReference type="Proteomes" id="UP000192761"/>
    </source>
</evidence>
<evidence type="ECO:0000259" key="8">
    <source>
        <dbReference type="SMART" id="SM00244"/>
    </source>
</evidence>
<name>A0A1W1XM62_9NEIS</name>
<dbReference type="Gene3D" id="3.30.479.30">
    <property type="entry name" value="Band 7 domain"/>
    <property type="match status" value="1"/>
</dbReference>
<evidence type="ECO:0000256" key="7">
    <source>
        <dbReference type="SAM" id="MobiDB-lite"/>
    </source>
</evidence>
<feature type="region of interest" description="Disordered" evidence="7">
    <location>
        <begin position="355"/>
        <end position="390"/>
    </location>
</feature>
<feature type="compositionally biased region" description="Low complexity" evidence="7">
    <location>
        <begin position="362"/>
        <end position="378"/>
    </location>
</feature>
<comment type="subunit">
    <text evidence="6">HflC and HflK may interact to form a multimeric complex.</text>
</comment>
<comment type="similarity">
    <text evidence="2 6">Belongs to the band 7/mec-2 family. HflK subfamily.</text>
</comment>
<dbReference type="GO" id="GO:0008233">
    <property type="term" value="F:peptidase activity"/>
    <property type="evidence" value="ECO:0007669"/>
    <property type="project" value="UniProtKB-KW"/>
</dbReference>
<dbReference type="STRING" id="1121001.SAMN02745857_02005"/>
<dbReference type="InterPro" id="IPR001107">
    <property type="entry name" value="Band_7"/>
</dbReference>
<dbReference type="GO" id="GO:0006508">
    <property type="term" value="P:proteolysis"/>
    <property type="evidence" value="ECO:0007669"/>
    <property type="project" value="UniProtKB-KW"/>
</dbReference>
<dbReference type="GO" id="GO:0016020">
    <property type="term" value="C:membrane"/>
    <property type="evidence" value="ECO:0007669"/>
    <property type="project" value="UniProtKB-SubCell"/>
</dbReference>
<evidence type="ECO:0000256" key="6">
    <source>
        <dbReference type="RuleBase" id="RU364113"/>
    </source>
</evidence>
<dbReference type="Proteomes" id="UP000192761">
    <property type="component" value="Unassembled WGS sequence"/>
</dbReference>
<dbReference type="CDD" id="cd03404">
    <property type="entry name" value="SPFH_HflK"/>
    <property type="match status" value="1"/>
</dbReference>
<keyword evidence="9" id="KW-0378">Hydrolase</keyword>
<sequence>MSQNDPQWGGRRNGPPDLDDIFRSFKNKLSGLFGSNGNAPQTGRGGGIAGAGVVLIVLGTLWVASGCYVVDERENAVITRFGSYAGTVEKSGLNWHLPWPIERSEIVRVTEIRRVEVGNDAQASSGRDEAMMLTGDQNLVEVQLEIQFTIKSAKDFLFNNRSTETTREALGNDLVKQAAEAAIREVVGKNKVDFVLNEGRGKIGDDTKELMQDLLDKYGTGIQIARVNISDVQAPNEVQGAFADAVKARQDKARLINEGRAYANDVVPRASGMAARLNQEALGYKQQVVARAEGDASRFKQVASEYAKAPQVMRDRMYLDTMQEVFQNTTKVLVDQKTSGNLLYLPLDKLMQMSTNQEPAKPEAAAPAAAAPAAPVAAQTNPRAIEREGR</sequence>
<dbReference type="InterPro" id="IPR020980">
    <property type="entry name" value="Membrane_HflK_N"/>
</dbReference>
<comment type="subcellular location">
    <subcellularLocation>
        <location evidence="1">Membrane</location>
        <topology evidence="1">Single-pass membrane protein</topology>
    </subcellularLocation>
</comment>
<dbReference type="Pfam" id="PF12221">
    <property type="entry name" value="HflK_N"/>
    <property type="match status" value="1"/>
</dbReference>
<keyword evidence="5 6" id="KW-0472">Membrane</keyword>
<evidence type="ECO:0000256" key="3">
    <source>
        <dbReference type="ARBA" id="ARBA00022692"/>
    </source>
</evidence>
<keyword evidence="9" id="KW-0645">Protease</keyword>
<dbReference type="PANTHER" id="PTHR43327:SF2">
    <property type="entry name" value="MODULATOR OF FTSH PROTEASE HFLK"/>
    <property type="match status" value="1"/>
</dbReference>
<dbReference type="NCBIfam" id="TIGR01933">
    <property type="entry name" value="hflK"/>
    <property type="match status" value="1"/>
</dbReference>
<evidence type="ECO:0000256" key="4">
    <source>
        <dbReference type="ARBA" id="ARBA00022989"/>
    </source>
</evidence>
<organism evidence="9 10">
    <name type="scientific">Andreprevotia lacus DSM 23236</name>
    <dbReference type="NCBI Taxonomy" id="1121001"/>
    <lineage>
        <taxon>Bacteria</taxon>
        <taxon>Pseudomonadati</taxon>
        <taxon>Pseudomonadota</taxon>
        <taxon>Betaproteobacteria</taxon>
        <taxon>Neisseriales</taxon>
        <taxon>Chitinibacteraceae</taxon>
        <taxon>Andreprevotia</taxon>
    </lineage>
</organism>
<protein>
    <recommendedName>
        <fullName evidence="6">Protein HflK</fullName>
    </recommendedName>
</protein>
<dbReference type="RefSeq" id="WP_084090661.1">
    <property type="nucleotide sequence ID" value="NZ_FWXD01000010.1"/>
</dbReference>
<evidence type="ECO:0000256" key="2">
    <source>
        <dbReference type="ARBA" id="ARBA00006971"/>
    </source>
</evidence>
<feature type="domain" description="Band 7" evidence="8">
    <location>
        <begin position="65"/>
        <end position="246"/>
    </location>
</feature>
<dbReference type="InterPro" id="IPR036013">
    <property type="entry name" value="Band_7/SPFH_dom_sf"/>
</dbReference>
<proteinExistence type="inferred from homology"/>
<dbReference type="InterPro" id="IPR050710">
    <property type="entry name" value="Band7/mec-2_domain"/>
</dbReference>
<keyword evidence="10" id="KW-1185">Reference proteome</keyword>
<evidence type="ECO:0000313" key="9">
    <source>
        <dbReference type="EMBL" id="SMC24907.1"/>
    </source>
</evidence>
<dbReference type="EMBL" id="FWXD01000010">
    <property type="protein sequence ID" value="SMC24907.1"/>
    <property type="molecule type" value="Genomic_DNA"/>
</dbReference>